<evidence type="ECO:0000313" key="5">
    <source>
        <dbReference type="Proteomes" id="UP000477911"/>
    </source>
</evidence>
<keyword evidence="2" id="KW-0378">Hydrolase</keyword>
<dbReference type="InterPro" id="IPR000801">
    <property type="entry name" value="Esterase-like"/>
</dbReference>
<evidence type="ECO:0000313" key="4">
    <source>
        <dbReference type="EMBL" id="MXN16799.1"/>
    </source>
</evidence>
<evidence type="ECO:0000256" key="2">
    <source>
        <dbReference type="ARBA" id="ARBA00022801"/>
    </source>
</evidence>
<dbReference type="Gene3D" id="3.40.50.1820">
    <property type="entry name" value="alpha/beta hydrolase"/>
    <property type="match status" value="1"/>
</dbReference>
<name>A0A6L7FYQ5_9RHOB</name>
<comment type="caution">
    <text evidence="4">The sequence shown here is derived from an EMBL/GenBank/DDBJ whole genome shotgun (WGS) entry which is preliminary data.</text>
</comment>
<sequence>MILTRRAALLSALACLPCGPLWARPDDGPAPYPLFDTPPESHVLDRWEVQMGARRYRLFRALPKAAPPAGGWPSLWMLDGNAAFSALPRDLLAAHPGLAIVGIGYPIESRFDGAARAYDFLPADFTDRAGRATGGDRSFRRLLRGPLRRAVEEDLPFDPDRRSLWGHSYGGLFTLSTLLETPEAFAGWVAVSPSVYAMTDDLQGLARRSPLGEGACARLLIELGDHEQHEEGAPHGRPVREGPAPLTLALAETLGHRPDIALKLKVLPGLTHGQTFAGSFPDSLALAATL</sequence>
<dbReference type="EMBL" id="WUMU01000003">
    <property type="protein sequence ID" value="MXN16799.1"/>
    <property type="molecule type" value="Genomic_DNA"/>
</dbReference>
<evidence type="ECO:0000256" key="1">
    <source>
        <dbReference type="ARBA" id="ARBA00005622"/>
    </source>
</evidence>
<dbReference type="AlphaFoldDB" id="A0A6L7FYQ5"/>
<feature type="signal peptide" evidence="3">
    <location>
        <begin position="1"/>
        <end position="23"/>
    </location>
</feature>
<dbReference type="GO" id="GO:0016788">
    <property type="term" value="F:hydrolase activity, acting on ester bonds"/>
    <property type="evidence" value="ECO:0007669"/>
    <property type="project" value="TreeGrafter"/>
</dbReference>
<protein>
    <submittedName>
        <fullName evidence="4">Prolyl oligopeptidase family serine peptidase</fullName>
    </submittedName>
</protein>
<accession>A0A6L7FYQ5</accession>
<dbReference type="InterPro" id="IPR052558">
    <property type="entry name" value="Siderophore_Hydrolase_D"/>
</dbReference>
<dbReference type="RefSeq" id="WP_160891517.1">
    <property type="nucleotide sequence ID" value="NZ_WUMU01000003.1"/>
</dbReference>
<keyword evidence="5" id="KW-1185">Reference proteome</keyword>
<dbReference type="Pfam" id="PF00756">
    <property type="entry name" value="Esterase"/>
    <property type="match status" value="1"/>
</dbReference>
<feature type="chain" id="PRO_5026998556" evidence="3">
    <location>
        <begin position="24"/>
        <end position="290"/>
    </location>
</feature>
<dbReference type="SUPFAM" id="SSF53474">
    <property type="entry name" value="alpha/beta-Hydrolases"/>
    <property type="match status" value="1"/>
</dbReference>
<proteinExistence type="inferred from homology"/>
<dbReference type="InterPro" id="IPR029058">
    <property type="entry name" value="AB_hydrolase_fold"/>
</dbReference>
<dbReference type="PANTHER" id="PTHR40841">
    <property type="entry name" value="SIDEROPHORE TRIACETYLFUSARININE C ESTERASE"/>
    <property type="match status" value="1"/>
</dbReference>
<gene>
    <name evidence="4" type="ORF">GR170_03050</name>
</gene>
<comment type="similarity">
    <text evidence="1">Belongs to the esterase D family.</text>
</comment>
<reference evidence="4 5" key="1">
    <citation type="submission" date="2019-12" db="EMBL/GenBank/DDBJ databases">
        <authorList>
            <person name="Li M."/>
        </authorList>
    </citation>
    <scope>NUCLEOTIDE SEQUENCE [LARGE SCALE GENOMIC DNA]</scope>
    <source>
        <strain evidence="4 5">GBMRC 2024</strain>
    </source>
</reference>
<organism evidence="4 5">
    <name type="scientific">Pseudooceanicola albus</name>
    <dbReference type="NCBI Taxonomy" id="2692189"/>
    <lineage>
        <taxon>Bacteria</taxon>
        <taxon>Pseudomonadati</taxon>
        <taxon>Pseudomonadota</taxon>
        <taxon>Alphaproteobacteria</taxon>
        <taxon>Rhodobacterales</taxon>
        <taxon>Paracoccaceae</taxon>
        <taxon>Pseudooceanicola</taxon>
    </lineage>
</organism>
<dbReference type="PANTHER" id="PTHR40841:SF2">
    <property type="entry name" value="SIDEROPHORE-DEGRADING ESTERASE (EUROFUNG)"/>
    <property type="match status" value="1"/>
</dbReference>
<evidence type="ECO:0000256" key="3">
    <source>
        <dbReference type="SAM" id="SignalP"/>
    </source>
</evidence>
<dbReference type="Proteomes" id="UP000477911">
    <property type="component" value="Unassembled WGS sequence"/>
</dbReference>
<keyword evidence="3" id="KW-0732">Signal</keyword>